<protein>
    <submittedName>
        <fullName evidence="1">Uncharacterized protein</fullName>
    </submittedName>
</protein>
<dbReference type="EMBL" id="EF086401">
    <property type="protein sequence ID" value="ABK25666.1"/>
    <property type="molecule type" value="mRNA"/>
</dbReference>
<accession>A9NYF5</accession>
<organism evidence="1">
    <name type="scientific">Picea sitchensis</name>
    <name type="common">Sitka spruce</name>
    <name type="synonym">Pinus sitchensis</name>
    <dbReference type="NCBI Taxonomy" id="3332"/>
    <lineage>
        <taxon>Eukaryota</taxon>
        <taxon>Viridiplantae</taxon>
        <taxon>Streptophyta</taxon>
        <taxon>Embryophyta</taxon>
        <taxon>Tracheophyta</taxon>
        <taxon>Spermatophyta</taxon>
        <taxon>Pinopsida</taxon>
        <taxon>Pinidae</taxon>
        <taxon>Conifers I</taxon>
        <taxon>Pinales</taxon>
        <taxon>Pinaceae</taxon>
        <taxon>Picea</taxon>
    </lineage>
</organism>
<evidence type="ECO:0000313" key="1">
    <source>
        <dbReference type="EMBL" id="ABK25666.1"/>
    </source>
</evidence>
<name>A9NYF5_PICSI</name>
<dbReference type="AlphaFoldDB" id="A9NYF5"/>
<proteinExistence type="evidence at transcript level"/>
<reference evidence="1" key="1">
    <citation type="journal article" date="2008" name="BMC Genomics">
        <title>A conifer genomics resource of 200,000 spruce (Picea spp.) ESTs and 6,464 high-quality, sequence-finished full-length cDNAs for Sitka spruce (Picea sitchensis).</title>
        <authorList>
            <person name="Ralph S.G."/>
            <person name="Chun H.J."/>
            <person name="Kolosova N."/>
            <person name="Cooper D."/>
            <person name="Oddy C."/>
            <person name="Ritland C.E."/>
            <person name="Kirkpatrick R."/>
            <person name="Moore R."/>
            <person name="Barber S."/>
            <person name="Holt R.A."/>
            <person name="Jones S.J."/>
            <person name="Marra M.A."/>
            <person name="Douglas C.J."/>
            <person name="Ritland K."/>
            <person name="Bohlmann J."/>
        </authorList>
    </citation>
    <scope>NUCLEOTIDE SEQUENCE</scope>
    <source>
        <tissue evidence="1">Green portion of the leader tissue</tissue>
    </source>
</reference>
<sequence length="40" mass="4578">MDACTRRVVERKILYPTLGLSTWSMQSKVPWAEALVVGWV</sequence>